<name>A0A502FIH8_9PROT</name>
<comment type="subcellular location">
    <subcellularLocation>
        <location evidence="8">Cytoplasm</location>
    </subcellularLocation>
</comment>
<dbReference type="OrthoDB" id="9807019at2"/>
<dbReference type="PRINTS" id="PR00051">
    <property type="entry name" value="DNAA"/>
</dbReference>
<dbReference type="EMBL" id="RCZP01000030">
    <property type="protein sequence ID" value="TPG49258.1"/>
    <property type="molecule type" value="Genomic_DNA"/>
</dbReference>
<dbReference type="GO" id="GO:0005524">
    <property type="term" value="F:ATP binding"/>
    <property type="evidence" value="ECO:0007669"/>
    <property type="project" value="UniProtKB-UniRule"/>
</dbReference>
<evidence type="ECO:0000256" key="11">
    <source>
        <dbReference type="RuleBase" id="RU004227"/>
    </source>
</evidence>
<dbReference type="Gene3D" id="1.10.1750.10">
    <property type="match status" value="1"/>
</dbReference>
<dbReference type="CDD" id="cd06571">
    <property type="entry name" value="Bac_DnaA_C"/>
    <property type="match status" value="1"/>
</dbReference>
<evidence type="ECO:0000256" key="4">
    <source>
        <dbReference type="ARBA" id="ARBA00022741"/>
    </source>
</evidence>
<organism evidence="15 16">
    <name type="scientific">Muricoccus nepalensis</name>
    <dbReference type="NCBI Taxonomy" id="1854500"/>
    <lineage>
        <taxon>Bacteria</taxon>
        <taxon>Pseudomonadati</taxon>
        <taxon>Pseudomonadota</taxon>
        <taxon>Alphaproteobacteria</taxon>
        <taxon>Acetobacterales</taxon>
        <taxon>Roseomonadaceae</taxon>
        <taxon>Muricoccus</taxon>
    </lineage>
</organism>
<feature type="domain" description="AAA+ ATPase" evidence="13">
    <location>
        <begin position="183"/>
        <end position="390"/>
    </location>
</feature>
<dbReference type="CDD" id="cd00009">
    <property type="entry name" value="AAA"/>
    <property type="match status" value="1"/>
</dbReference>
<keyword evidence="16" id="KW-1185">Reference proteome</keyword>
<dbReference type="InterPro" id="IPR013159">
    <property type="entry name" value="DnaA_C"/>
</dbReference>
<dbReference type="InterPro" id="IPR018312">
    <property type="entry name" value="Chromosome_initiator_DnaA_CS"/>
</dbReference>
<dbReference type="GO" id="GO:0003688">
    <property type="term" value="F:DNA replication origin binding"/>
    <property type="evidence" value="ECO:0007669"/>
    <property type="project" value="UniProtKB-UniRule"/>
</dbReference>
<dbReference type="SUPFAM" id="SSF48295">
    <property type="entry name" value="TrpR-like"/>
    <property type="match status" value="1"/>
</dbReference>
<evidence type="ECO:0000256" key="10">
    <source>
        <dbReference type="RuleBase" id="RU000577"/>
    </source>
</evidence>
<dbReference type="Pfam" id="PF08299">
    <property type="entry name" value="Bac_DnaA_C"/>
    <property type="match status" value="1"/>
</dbReference>
<dbReference type="InterPro" id="IPR020591">
    <property type="entry name" value="Chromosome_initiator_DnaA-like"/>
</dbReference>
<keyword evidence="7 8" id="KW-0238">DNA-binding</keyword>
<dbReference type="InterPro" id="IPR027417">
    <property type="entry name" value="P-loop_NTPase"/>
</dbReference>
<dbReference type="Pfam" id="PF00308">
    <property type="entry name" value="Bac_DnaA"/>
    <property type="match status" value="1"/>
</dbReference>
<dbReference type="InterPro" id="IPR003593">
    <property type="entry name" value="AAA+_ATPase"/>
</dbReference>
<comment type="domain">
    <text evidence="8">Domain I is involved in oligomerization and binding regulators, domain II is flexibile and of varying length in different bacteria, domain III forms the AAA+ region, while domain IV binds dsDNA.</text>
</comment>
<dbReference type="InterPro" id="IPR024633">
    <property type="entry name" value="DnaA_N_dom"/>
</dbReference>
<dbReference type="GO" id="GO:0005886">
    <property type="term" value="C:plasma membrane"/>
    <property type="evidence" value="ECO:0007669"/>
    <property type="project" value="TreeGrafter"/>
</dbReference>
<gene>
    <name evidence="8 15" type="primary">dnaA</name>
    <name evidence="15" type="ORF">EAH89_22165</name>
</gene>
<keyword evidence="4 8" id="KW-0547">Nucleotide-binding</keyword>
<accession>A0A502FIH8</accession>
<dbReference type="NCBIfam" id="TIGR00362">
    <property type="entry name" value="DnaA"/>
    <property type="match status" value="1"/>
</dbReference>
<dbReference type="InterPro" id="IPR013317">
    <property type="entry name" value="DnaA_dom"/>
</dbReference>
<evidence type="ECO:0000256" key="2">
    <source>
        <dbReference type="ARBA" id="ARBA00022490"/>
    </source>
</evidence>
<evidence type="ECO:0000256" key="9">
    <source>
        <dbReference type="NCBIfam" id="TIGR00362"/>
    </source>
</evidence>
<evidence type="ECO:0000259" key="14">
    <source>
        <dbReference type="SMART" id="SM00760"/>
    </source>
</evidence>
<keyword evidence="2 8" id="KW-0963">Cytoplasm</keyword>
<evidence type="ECO:0000256" key="12">
    <source>
        <dbReference type="SAM" id="MobiDB-lite"/>
    </source>
</evidence>
<evidence type="ECO:0000259" key="13">
    <source>
        <dbReference type="SMART" id="SM00382"/>
    </source>
</evidence>
<feature type="region of interest" description="Domain IV, binds dsDNA" evidence="8">
    <location>
        <begin position="370"/>
        <end position="489"/>
    </location>
</feature>
<dbReference type="GO" id="GO:0006270">
    <property type="term" value="P:DNA replication initiation"/>
    <property type="evidence" value="ECO:0007669"/>
    <property type="project" value="UniProtKB-UniRule"/>
</dbReference>
<dbReference type="Gene3D" id="3.30.300.180">
    <property type="match status" value="1"/>
</dbReference>
<keyword evidence="3 8" id="KW-0235">DNA replication</keyword>
<dbReference type="InterPro" id="IPR001957">
    <property type="entry name" value="Chromosome_initiator_DnaA"/>
</dbReference>
<dbReference type="SMART" id="SM00382">
    <property type="entry name" value="AAA"/>
    <property type="match status" value="1"/>
</dbReference>
<dbReference type="Gene3D" id="1.10.8.60">
    <property type="match status" value="1"/>
</dbReference>
<proteinExistence type="inferred from homology"/>
<dbReference type="RefSeq" id="WP_140885908.1">
    <property type="nucleotide sequence ID" value="NZ_RCZP01000030.1"/>
</dbReference>
<reference evidence="15 16" key="1">
    <citation type="journal article" date="2019" name="Environ. Microbiol.">
        <title>Species interactions and distinct microbial communities in high Arctic permafrost affected cryosols are associated with the CH4 and CO2 gas fluxes.</title>
        <authorList>
            <person name="Altshuler I."/>
            <person name="Hamel J."/>
            <person name="Turney S."/>
            <person name="Magnuson E."/>
            <person name="Levesque R."/>
            <person name="Greer C."/>
            <person name="Whyte L.G."/>
        </authorList>
    </citation>
    <scope>NUCLEOTIDE SEQUENCE [LARGE SCALE GENOMIC DNA]</scope>
    <source>
        <strain evidence="15 16">S9.3B</strain>
    </source>
</reference>
<dbReference type="SMART" id="SM00760">
    <property type="entry name" value="Bac_DnaA_C"/>
    <property type="match status" value="1"/>
</dbReference>
<dbReference type="PROSITE" id="PS01008">
    <property type="entry name" value="DNAA"/>
    <property type="match status" value="1"/>
</dbReference>
<evidence type="ECO:0000256" key="8">
    <source>
        <dbReference type="HAMAP-Rule" id="MF_00377"/>
    </source>
</evidence>
<comment type="similarity">
    <text evidence="1 8 11">Belongs to the DnaA family.</text>
</comment>
<feature type="binding site" evidence="8">
    <location>
        <position position="197"/>
    </location>
    <ligand>
        <name>ATP</name>
        <dbReference type="ChEBI" id="CHEBI:30616"/>
    </ligand>
</feature>
<keyword evidence="5 8" id="KW-0067">ATP-binding</keyword>
<dbReference type="Proteomes" id="UP000317078">
    <property type="component" value="Unassembled WGS sequence"/>
</dbReference>
<comment type="caution">
    <text evidence="15">The sequence shown here is derived from an EMBL/GenBank/DDBJ whole genome shotgun (WGS) entry which is preliminary data.</text>
</comment>
<evidence type="ECO:0000313" key="16">
    <source>
        <dbReference type="Proteomes" id="UP000317078"/>
    </source>
</evidence>
<evidence type="ECO:0000313" key="15">
    <source>
        <dbReference type="EMBL" id="TPG49258.1"/>
    </source>
</evidence>
<evidence type="ECO:0000256" key="1">
    <source>
        <dbReference type="ARBA" id="ARBA00006583"/>
    </source>
</evidence>
<comment type="function">
    <text evidence="8 10">Plays an essential role in the initiation and regulation of chromosomal replication. ATP-DnaA binds to the origin of replication (oriC) to initiate formation of the DNA replication initiation complex once per cell cycle. Binds the DnaA box (a 9 base pair repeat at the origin) and separates the double-stranded (ds)DNA. Forms a right-handed helical filament on oriC DNA; dsDNA binds to the exterior of the filament while single-stranded (ss)DNA is stabiized in the filament's interior. The ATP-DnaA-oriC complex binds and stabilizes one strand of the AT-rich DNA unwinding element (DUE), permitting loading of DNA polymerase. After initiation quickly degrades to an ADP-DnaA complex that is not apt for DNA replication. Binds acidic phospholipids.</text>
</comment>
<feature type="binding site" evidence="8">
    <location>
        <position position="194"/>
    </location>
    <ligand>
        <name>ATP</name>
        <dbReference type="ChEBI" id="CHEBI:30616"/>
    </ligand>
</feature>
<evidence type="ECO:0000256" key="3">
    <source>
        <dbReference type="ARBA" id="ARBA00022705"/>
    </source>
</evidence>
<keyword evidence="6 8" id="KW-0446">Lipid-binding</keyword>
<dbReference type="AlphaFoldDB" id="A0A502FIH8"/>
<dbReference type="PANTHER" id="PTHR30050:SF2">
    <property type="entry name" value="CHROMOSOMAL REPLICATION INITIATOR PROTEIN DNAA"/>
    <property type="match status" value="1"/>
</dbReference>
<feature type="binding site" evidence="8">
    <location>
        <position position="198"/>
    </location>
    <ligand>
        <name>ATP</name>
        <dbReference type="ChEBI" id="CHEBI:30616"/>
    </ligand>
</feature>
<comment type="subunit">
    <text evidence="8">Oligomerizes as a right-handed, spiral filament on DNA at oriC.</text>
</comment>
<dbReference type="FunFam" id="3.40.50.300:FF:000668">
    <property type="entry name" value="Chromosomal replication initiator protein DnaA"/>
    <property type="match status" value="1"/>
</dbReference>
<comment type="caution">
    <text evidence="8">Lacks conserved residue(s) required for the propagation of feature annotation.</text>
</comment>
<feature type="binding site" evidence="8">
    <location>
        <position position="196"/>
    </location>
    <ligand>
        <name>ATP</name>
        <dbReference type="ChEBI" id="CHEBI:30616"/>
    </ligand>
</feature>
<dbReference type="InterPro" id="IPR038454">
    <property type="entry name" value="DnaA_N_sf"/>
</dbReference>
<feature type="domain" description="Chromosomal replication initiator DnaA C-terminal" evidence="14">
    <location>
        <begin position="397"/>
        <end position="466"/>
    </location>
</feature>
<dbReference type="HAMAP" id="MF_00377">
    <property type="entry name" value="DnaA_bact"/>
    <property type="match status" value="1"/>
</dbReference>
<dbReference type="Pfam" id="PF11638">
    <property type="entry name" value="DnaA_N"/>
    <property type="match status" value="1"/>
</dbReference>
<feature type="compositionally biased region" description="Low complexity" evidence="12">
    <location>
        <begin position="108"/>
        <end position="124"/>
    </location>
</feature>
<sequence>MPDQHANATPSAGSAEQERVDDVRLDAAWARIRGRLREEVGEAEYRTWLRQLTLAGVEGEEAIVQVPTRFLRDWLRGQYGDRLRALWQAEGLGVRRVDIRVASPAAPREAAAAPEGAELAEPLPATRPAGEATRAESQKAEARGDWAAPLDPRFTFDSFIVGKPNEFAHACARRVAEKPNSPGFNPLFLYGGVGLGKTHLMHAIAWAIRAPQEGIAGRSVAYMSAEKFMYRFIAALRSQSTMEFKESLRSVDVLMIDDLQFLIGKDNTQEEFFHTFNALVDQGKQIVVSSDKPPSDLAGLEDRLRTRLGCGMVADIHATTYELRISILESKANTAQVDVPARVLEFLAHKITSNVRELEGALNRLIAHANLFGRPVTLESCQEVLHDILRAHDRRVTIEEIQKRVAEHYNIRLTDMSSARRARNVARPRQVAMYLSKQLTSRSLPEIGRRFGNRDHTTVMHAVSRVAELMQGDAGFAEDVELLRRMLET</sequence>
<dbReference type="PANTHER" id="PTHR30050">
    <property type="entry name" value="CHROMOSOMAL REPLICATION INITIATOR PROTEIN DNAA"/>
    <property type="match status" value="1"/>
</dbReference>
<dbReference type="SUPFAM" id="SSF52540">
    <property type="entry name" value="P-loop containing nucleoside triphosphate hydrolases"/>
    <property type="match status" value="1"/>
</dbReference>
<dbReference type="Gene3D" id="3.40.50.300">
    <property type="entry name" value="P-loop containing nucleotide triphosphate hydrolases"/>
    <property type="match status" value="1"/>
</dbReference>
<dbReference type="GO" id="GO:0008289">
    <property type="term" value="F:lipid binding"/>
    <property type="evidence" value="ECO:0007669"/>
    <property type="project" value="UniProtKB-KW"/>
</dbReference>
<feature type="region of interest" description="Disordered" evidence="12">
    <location>
        <begin position="108"/>
        <end position="143"/>
    </location>
</feature>
<evidence type="ECO:0000256" key="7">
    <source>
        <dbReference type="ARBA" id="ARBA00023125"/>
    </source>
</evidence>
<protein>
    <recommendedName>
        <fullName evidence="8 9">Chromosomal replication initiator protein DnaA</fullName>
    </recommendedName>
</protein>
<feature type="region of interest" description="Domain I, interacts with DnaA modulators" evidence="8">
    <location>
        <begin position="1"/>
        <end position="111"/>
    </location>
</feature>
<feature type="compositionally biased region" description="Basic and acidic residues" evidence="12">
    <location>
        <begin position="133"/>
        <end position="143"/>
    </location>
</feature>
<dbReference type="GO" id="GO:0006275">
    <property type="term" value="P:regulation of DNA replication"/>
    <property type="evidence" value="ECO:0007669"/>
    <property type="project" value="UniProtKB-UniRule"/>
</dbReference>
<evidence type="ECO:0000256" key="5">
    <source>
        <dbReference type="ARBA" id="ARBA00022840"/>
    </source>
</evidence>
<dbReference type="GO" id="GO:0005737">
    <property type="term" value="C:cytoplasm"/>
    <property type="evidence" value="ECO:0007669"/>
    <property type="project" value="UniProtKB-SubCell"/>
</dbReference>
<dbReference type="InterPro" id="IPR010921">
    <property type="entry name" value="Trp_repressor/repl_initiator"/>
</dbReference>
<evidence type="ECO:0000256" key="6">
    <source>
        <dbReference type="ARBA" id="ARBA00023121"/>
    </source>
</evidence>